<keyword evidence="3 4" id="KW-0460">Magnesium</keyword>
<keyword evidence="4" id="KW-0464">Manganese</keyword>
<dbReference type="Pfam" id="PF03372">
    <property type="entry name" value="Exo_endo_phos"/>
    <property type="match status" value="1"/>
</dbReference>
<comment type="cofactor">
    <cofactor evidence="4">
        <name>Mg(2+)</name>
        <dbReference type="ChEBI" id="CHEBI:18420"/>
    </cofactor>
    <cofactor evidence="4">
        <name>Mn(2+)</name>
        <dbReference type="ChEBI" id="CHEBI:29035"/>
    </cofactor>
    <text evidence="4">Probably binds two magnesium or manganese ions per subunit.</text>
</comment>
<accession>A0A8T1N9N0</accession>
<organism evidence="6 7">
    <name type="scientific">Carya illinoinensis</name>
    <name type="common">Pecan</name>
    <dbReference type="NCBI Taxonomy" id="32201"/>
    <lineage>
        <taxon>Eukaryota</taxon>
        <taxon>Viridiplantae</taxon>
        <taxon>Streptophyta</taxon>
        <taxon>Embryophyta</taxon>
        <taxon>Tracheophyta</taxon>
        <taxon>Spermatophyta</taxon>
        <taxon>Magnoliopsida</taxon>
        <taxon>eudicotyledons</taxon>
        <taxon>Gunneridae</taxon>
        <taxon>Pentapetalae</taxon>
        <taxon>rosids</taxon>
        <taxon>fabids</taxon>
        <taxon>Fagales</taxon>
        <taxon>Juglandaceae</taxon>
        <taxon>Carya</taxon>
    </lineage>
</organism>
<dbReference type="AlphaFoldDB" id="A0A8T1N9N0"/>
<keyword evidence="1 4" id="KW-0479">Metal-binding</keyword>
<feature type="domain" description="Endonuclease/exonuclease/phosphatase" evidence="5">
    <location>
        <begin position="6"/>
        <end position="168"/>
    </location>
</feature>
<dbReference type="PANTHER" id="PTHR22748:SF19">
    <property type="entry name" value="ENDONUCLEASE_EXONUCLEASE_PHOSPHATASE DOMAIN-CONTAINING PROTEIN"/>
    <property type="match status" value="1"/>
</dbReference>
<dbReference type="GO" id="GO:0008081">
    <property type="term" value="F:phosphoric diester hydrolase activity"/>
    <property type="evidence" value="ECO:0007669"/>
    <property type="project" value="TreeGrafter"/>
</dbReference>
<dbReference type="GO" id="GO:0008311">
    <property type="term" value="F:double-stranded DNA 3'-5' DNA exonuclease activity"/>
    <property type="evidence" value="ECO:0007669"/>
    <property type="project" value="TreeGrafter"/>
</dbReference>
<keyword evidence="2" id="KW-0378">Hydrolase</keyword>
<gene>
    <name evidence="6" type="ORF">CIPAW_14G010000</name>
</gene>
<evidence type="ECO:0000256" key="3">
    <source>
        <dbReference type="ARBA" id="ARBA00022842"/>
    </source>
</evidence>
<evidence type="ECO:0000313" key="6">
    <source>
        <dbReference type="EMBL" id="KAG6628379.1"/>
    </source>
</evidence>
<dbReference type="Proteomes" id="UP000811609">
    <property type="component" value="Chromosome 14"/>
</dbReference>
<keyword evidence="7" id="KW-1185">Reference proteome</keyword>
<evidence type="ECO:0000256" key="2">
    <source>
        <dbReference type="ARBA" id="ARBA00022801"/>
    </source>
</evidence>
<sequence length="203" mass="23543">MKPKVISWNVRELNEYNKRLQVRNLLRQWKGNIICLQETKLEFITRKIVRSLWRGHHVGWLYLPSKGASGGVLIMFDKRVVDRLEDCVGEFTVAFSFENGFQWAFAGVYGPNIFFVIEVYNPNIDAEIRILWEELARLLSWWELPSCIGGDFNVSRFPSERSSMSHITPTMRGFSDFISKQALMDIPLTGGSYSWSNTREIPS</sequence>
<protein>
    <recommendedName>
        <fullName evidence="5">Endonuclease/exonuclease/phosphatase domain-containing protein</fullName>
    </recommendedName>
</protein>
<dbReference type="PANTHER" id="PTHR22748">
    <property type="entry name" value="AP ENDONUCLEASE"/>
    <property type="match status" value="1"/>
</dbReference>
<dbReference type="GO" id="GO:0006284">
    <property type="term" value="P:base-excision repair"/>
    <property type="evidence" value="ECO:0007669"/>
    <property type="project" value="TreeGrafter"/>
</dbReference>
<proteinExistence type="predicted"/>
<reference evidence="6" key="1">
    <citation type="submission" date="2020-12" db="EMBL/GenBank/DDBJ databases">
        <title>WGS assembly of Carya illinoinensis cv. Pawnee.</title>
        <authorList>
            <person name="Platts A."/>
            <person name="Shu S."/>
            <person name="Wright S."/>
            <person name="Barry K."/>
            <person name="Edger P."/>
            <person name="Pires J.C."/>
            <person name="Schmutz J."/>
        </authorList>
    </citation>
    <scope>NUCLEOTIDE SEQUENCE</scope>
    <source>
        <tissue evidence="6">Leaf</tissue>
    </source>
</reference>
<feature type="binding site" evidence="4">
    <location>
        <position position="38"/>
    </location>
    <ligand>
        <name>Mg(2+)</name>
        <dbReference type="ChEBI" id="CHEBI:18420"/>
        <label>1</label>
    </ligand>
</feature>
<evidence type="ECO:0000256" key="1">
    <source>
        <dbReference type="ARBA" id="ARBA00022723"/>
    </source>
</evidence>
<feature type="binding site" evidence="4">
    <location>
        <position position="9"/>
    </location>
    <ligand>
        <name>Mg(2+)</name>
        <dbReference type="ChEBI" id="CHEBI:18420"/>
        <label>1</label>
    </ligand>
</feature>
<evidence type="ECO:0000259" key="5">
    <source>
        <dbReference type="Pfam" id="PF03372"/>
    </source>
</evidence>
<comment type="caution">
    <text evidence="6">The sequence shown here is derived from an EMBL/GenBank/DDBJ whole genome shotgun (WGS) entry which is preliminary data.</text>
</comment>
<evidence type="ECO:0000313" key="7">
    <source>
        <dbReference type="Proteomes" id="UP000811609"/>
    </source>
</evidence>
<dbReference type="GO" id="GO:0046872">
    <property type="term" value="F:metal ion binding"/>
    <property type="evidence" value="ECO:0007669"/>
    <property type="project" value="UniProtKB-KW"/>
</dbReference>
<dbReference type="GO" id="GO:0005634">
    <property type="term" value="C:nucleus"/>
    <property type="evidence" value="ECO:0007669"/>
    <property type="project" value="TreeGrafter"/>
</dbReference>
<dbReference type="EMBL" id="CM031822">
    <property type="protein sequence ID" value="KAG6628379.1"/>
    <property type="molecule type" value="Genomic_DNA"/>
</dbReference>
<name>A0A8T1N9N0_CARIL</name>
<dbReference type="InterPro" id="IPR004808">
    <property type="entry name" value="AP_endonuc_1"/>
</dbReference>
<dbReference type="InterPro" id="IPR005135">
    <property type="entry name" value="Endo/exonuclease/phosphatase"/>
</dbReference>
<dbReference type="GO" id="GO:0003906">
    <property type="term" value="F:DNA-(apurinic or apyrimidinic site) endonuclease activity"/>
    <property type="evidence" value="ECO:0007669"/>
    <property type="project" value="TreeGrafter"/>
</dbReference>
<evidence type="ECO:0000256" key="4">
    <source>
        <dbReference type="PIRSR" id="PIRSR604808-2"/>
    </source>
</evidence>